<reference evidence="3" key="2">
    <citation type="submission" date="2015-01" db="EMBL/GenBank/DDBJ databases">
        <title>Evolutionary Origins and Diversification of the Mycorrhizal Mutualists.</title>
        <authorList>
            <consortium name="DOE Joint Genome Institute"/>
            <consortium name="Mycorrhizal Genomics Consortium"/>
            <person name="Kohler A."/>
            <person name="Kuo A."/>
            <person name="Nagy L.G."/>
            <person name="Floudas D."/>
            <person name="Copeland A."/>
            <person name="Barry K.W."/>
            <person name="Cichocki N."/>
            <person name="Veneault-Fourrey C."/>
            <person name="LaButti K."/>
            <person name="Lindquist E.A."/>
            <person name="Lipzen A."/>
            <person name="Lundell T."/>
            <person name="Morin E."/>
            <person name="Murat C."/>
            <person name="Riley R."/>
            <person name="Ohm R."/>
            <person name="Sun H."/>
            <person name="Tunlid A."/>
            <person name="Henrissat B."/>
            <person name="Grigoriev I.V."/>
            <person name="Hibbett D.S."/>
            <person name="Martin F."/>
        </authorList>
    </citation>
    <scope>NUCLEOTIDE SEQUENCE [LARGE SCALE GENOMIC DNA]</scope>
    <source>
        <strain evidence="3">LaAM-08-1</strain>
    </source>
</reference>
<dbReference type="Gene3D" id="1.20.1280.50">
    <property type="match status" value="1"/>
</dbReference>
<feature type="domain" description="F-box" evidence="1">
    <location>
        <begin position="10"/>
        <end position="46"/>
    </location>
</feature>
<gene>
    <name evidence="2" type="ORF">K443DRAFT_373940</name>
</gene>
<name>A0A0C9WZ91_9AGAR</name>
<dbReference type="AlphaFoldDB" id="A0A0C9WZ91"/>
<dbReference type="OrthoDB" id="2688364at2759"/>
<dbReference type="InterPro" id="IPR001810">
    <property type="entry name" value="F-box_dom"/>
</dbReference>
<accession>A0A0C9WZ91</accession>
<dbReference type="HOGENOM" id="CLU_860714_0_0_1"/>
<reference evidence="2 3" key="1">
    <citation type="submission" date="2014-04" db="EMBL/GenBank/DDBJ databases">
        <authorList>
            <consortium name="DOE Joint Genome Institute"/>
            <person name="Kuo A."/>
            <person name="Kohler A."/>
            <person name="Nagy L.G."/>
            <person name="Floudas D."/>
            <person name="Copeland A."/>
            <person name="Barry K.W."/>
            <person name="Cichocki N."/>
            <person name="Veneault-Fourrey C."/>
            <person name="LaButti K."/>
            <person name="Lindquist E.A."/>
            <person name="Lipzen A."/>
            <person name="Lundell T."/>
            <person name="Morin E."/>
            <person name="Murat C."/>
            <person name="Sun H."/>
            <person name="Tunlid A."/>
            <person name="Henrissat B."/>
            <person name="Grigoriev I.V."/>
            <person name="Hibbett D.S."/>
            <person name="Martin F."/>
            <person name="Nordberg H.P."/>
            <person name="Cantor M.N."/>
            <person name="Hua S.X."/>
        </authorList>
    </citation>
    <scope>NUCLEOTIDE SEQUENCE [LARGE SCALE GENOMIC DNA]</scope>
    <source>
        <strain evidence="2 3">LaAM-08-1</strain>
    </source>
</reference>
<dbReference type="InterPro" id="IPR036047">
    <property type="entry name" value="F-box-like_dom_sf"/>
</dbReference>
<dbReference type="Proteomes" id="UP000054477">
    <property type="component" value="Unassembled WGS sequence"/>
</dbReference>
<evidence type="ECO:0000313" key="2">
    <source>
        <dbReference type="EMBL" id="KIK05110.1"/>
    </source>
</evidence>
<keyword evidence="3" id="KW-1185">Reference proteome</keyword>
<protein>
    <recommendedName>
        <fullName evidence="1">F-box domain-containing protein</fullName>
    </recommendedName>
</protein>
<proteinExistence type="predicted"/>
<dbReference type="SUPFAM" id="SSF81383">
    <property type="entry name" value="F-box domain"/>
    <property type="match status" value="1"/>
</dbReference>
<evidence type="ECO:0000259" key="1">
    <source>
        <dbReference type="Pfam" id="PF12937"/>
    </source>
</evidence>
<dbReference type="Pfam" id="PF12937">
    <property type="entry name" value="F-box-like"/>
    <property type="match status" value="1"/>
</dbReference>
<organism evidence="2 3">
    <name type="scientific">Laccaria amethystina LaAM-08-1</name>
    <dbReference type="NCBI Taxonomy" id="1095629"/>
    <lineage>
        <taxon>Eukaryota</taxon>
        <taxon>Fungi</taxon>
        <taxon>Dikarya</taxon>
        <taxon>Basidiomycota</taxon>
        <taxon>Agaricomycotina</taxon>
        <taxon>Agaricomycetes</taxon>
        <taxon>Agaricomycetidae</taxon>
        <taxon>Agaricales</taxon>
        <taxon>Agaricineae</taxon>
        <taxon>Hydnangiaceae</taxon>
        <taxon>Laccaria</taxon>
    </lineage>
</organism>
<sequence length="323" mass="35855">MGIAFDGSFDIIIHIQKFLDPVDILALRLTCKSFSEATRTRSVWMNAVRNACISYGAYLPSFPLKEMSLDDLEHTALSPHRFRGMIQEHDGGLLAAPLLMRLFMPRVRPRQLGGASTQTRIAHIALIPGGRFLLTSTSSGSLFLWDLGVNAGSHMKLLPIATLDAEGDSNVDHFCFDYQATADFKGIYMVTKFTSNKSGVDSAKLVSYEIYPNSSFPTFHPIGTATIKGSSTECSVLSSDYYACYRGSCFVVWKFVAELGISWNLDDPPFKIYITGENVITFHNEYFLLWKLPDLEPLVNDRPSMVDYSANVIFGYPSGAHGI</sequence>
<dbReference type="EMBL" id="KN838563">
    <property type="protein sequence ID" value="KIK05110.1"/>
    <property type="molecule type" value="Genomic_DNA"/>
</dbReference>
<evidence type="ECO:0000313" key="3">
    <source>
        <dbReference type="Proteomes" id="UP000054477"/>
    </source>
</evidence>